<sequence length="188" mass="20354">MSSQVFDGPAPDTLEPTTLAHLPAPTTEPARLILLGLDSPDAEPLLKYTFTHLLKPNDTLVILHTIPRAFPPAAMDFYTGVDITGYIEQVKQNVMDGMKTLVQDVRQKYAKDLDGVKVEARLVWGDPREVLVGAADKLGASMVIVGNRGRGALKNLVMGSVSSYVLSHSKVPVVVYREPVSEGSKSSK</sequence>
<dbReference type="VEuPathDB" id="FungiDB:SPPG_07806"/>
<dbReference type="InParanoid" id="A0A0L0H7P8"/>
<evidence type="ECO:0000313" key="3">
    <source>
        <dbReference type="EMBL" id="KNC96989.1"/>
    </source>
</evidence>
<dbReference type="SUPFAM" id="SSF52402">
    <property type="entry name" value="Adenine nucleotide alpha hydrolases-like"/>
    <property type="match status" value="1"/>
</dbReference>
<dbReference type="PRINTS" id="PR01438">
    <property type="entry name" value="UNVRSLSTRESS"/>
</dbReference>
<dbReference type="EMBL" id="KQ257466">
    <property type="protein sequence ID" value="KNC96989.1"/>
    <property type="molecule type" value="Genomic_DNA"/>
</dbReference>
<feature type="domain" description="UspA" evidence="2">
    <location>
        <begin position="33"/>
        <end position="177"/>
    </location>
</feature>
<gene>
    <name evidence="3" type="ORF">SPPG_07806</name>
</gene>
<reference evidence="3 4" key="1">
    <citation type="submission" date="2009-08" db="EMBL/GenBank/DDBJ databases">
        <title>The Genome Sequence of Spizellomyces punctatus strain DAOM BR117.</title>
        <authorList>
            <consortium name="The Broad Institute Genome Sequencing Platform"/>
            <person name="Russ C."/>
            <person name="Cuomo C."/>
            <person name="Shea T."/>
            <person name="Young S.K."/>
            <person name="Zeng Q."/>
            <person name="Koehrsen M."/>
            <person name="Haas B."/>
            <person name="Borodovsky M."/>
            <person name="Guigo R."/>
            <person name="Alvarado L."/>
            <person name="Berlin A."/>
            <person name="Bochicchio J."/>
            <person name="Borenstein D."/>
            <person name="Chapman S."/>
            <person name="Chen Z."/>
            <person name="Engels R."/>
            <person name="Freedman E."/>
            <person name="Gellesch M."/>
            <person name="Goldberg J."/>
            <person name="Griggs A."/>
            <person name="Gujja S."/>
            <person name="Heiman D."/>
            <person name="Hepburn T."/>
            <person name="Howarth C."/>
            <person name="Jen D."/>
            <person name="Larson L."/>
            <person name="Lewis B."/>
            <person name="Mehta T."/>
            <person name="Park D."/>
            <person name="Pearson M."/>
            <person name="Roberts A."/>
            <person name="Saif S."/>
            <person name="Shenoy N."/>
            <person name="Sisk P."/>
            <person name="Stolte C."/>
            <person name="Sykes S."/>
            <person name="Thomson T."/>
            <person name="Walk T."/>
            <person name="White J."/>
            <person name="Yandava C."/>
            <person name="Burger G."/>
            <person name="Gray M.W."/>
            <person name="Holland P.W.H."/>
            <person name="King N."/>
            <person name="Lang F.B.F."/>
            <person name="Roger A.J."/>
            <person name="Ruiz-Trillo I."/>
            <person name="Lander E."/>
            <person name="Nusbaum C."/>
        </authorList>
    </citation>
    <scope>NUCLEOTIDE SEQUENCE [LARGE SCALE GENOMIC DNA]</scope>
    <source>
        <strain evidence="3 4">DAOM BR117</strain>
    </source>
</reference>
<proteinExistence type="predicted"/>
<dbReference type="PANTHER" id="PTHR31964">
    <property type="entry name" value="ADENINE NUCLEOTIDE ALPHA HYDROLASES-LIKE SUPERFAMILY PROTEIN"/>
    <property type="match status" value="1"/>
</dbReference>
<protein>
    <recommendedName>
        <fullName evidence="2">UspA domain-containing protein</fullName>
    </recommendedName>
</protein>
<dbReference type="Proteomes" id="UP000053201">
    <property type="component" value="Unassembled WGS sequence"/>
</dbReference>
<dbReference type="Pfam" id="PF00582">
    <property type="entry name" value="Usp"/>
    <property type="match status" value="1"/>
</dbReference>
<dbReference type="OrthoDB" id="843225at2759"/>
<dbReference type="RefSeq" id="XP_016605029.1">
    <property type="nucleotide sequence ID" value="XM_016755958.1"/>
</dbReference>
<name>A0A0L0H7P8_SPIPD</name>
<organism evidence="3 4">
    <name type="scientific">Spizellomyces punctatus (strain DAOM BR117)</name>
    <dbReference type="NCBI Taxonomy" id="645134"/>
    <lineage>
        <taxon>Eukaryota</taxon>
        <taxon>Fungi</taxon>
        <taxon>Fungi incertae sedis</taxon>
        <taxon>Chytridiomycota</taxon>
        <taxon>Chytridiomycota incertae sedis</taxon>
        <taxon>Chytridiomycetes</taxon>
        <taxon>Spizellomycetales</taxon>
        <taxon>Spizellomycetaceae</taxon>
        <taxon>Spizellomyces</taxon>
    </lineage>
</organism>
<evidence type="ECO:0000313" key="4">
    <source>
        <dbReference type="Proteomes" id="UP000053201"/>
    </source>
</evidence>
<dbReference type="STRING" id="645134.A0A0L0H7P8"/>
<dbReference type="PANTHER" id="PTHR31964:SF113">
    <property type="entry name" value="USPA DOMAIN-CONTAINING PROTEIN"/>
    <property type="match status" value="1"/>
</dbReference>
<feature type="compositionally biased region" description="Low complexity" evidence="1">
    <location>
        <begin position="13"/>
        <end position="22"/>
    </location>
</feature>
<dbReference type="Gene3D" id="3.40.50.620">
    <property type="entry name" value="HUPs"/>
    <property type="match status" value="1"/>
</dbReference>
<dbReference type="InterPro" id="IPR014729">
    <property type="entry name" value="Rossmann-like_a/b/a_fold"/>
</dbReference>
<dbReference type="InterPro" id="IPR006015">
    <property type="entry name" value="Universal_stress_UspA"/>
</dbReference>
<dbReference type="CDD" id="cd23659">
    <property type="entry name" value="USP_At3g01520-like"/>
    <property type="match status" value="1"/>
</dbReference>
<dbReference type="AlphaFoldDB" id="A0A0L0H7P8"/>
<dbReference type="InterPro" id="IPR006016">
    <property type="entry name" value="UspA"/>
</dbReference>
<keyword evidence="4" id="KW-1185">Reference proteome</keyword>
<dbReference type="GeneID" id="27690995"/>
<feature type="region of interest" description="Disordered" evidence="1">
    <location>
        <begin position="1"/>
        <end position="22"/>
    </location>
</feature>
<evidence type="ECO:0000259" key="2">
    <source>
        <dbReference type="Pfam" id="PF00582"/>
    </source>
</evidence>
<evidence type="ECO:0000256" key="1">
    <source>
        <dbReference type="SAM" id="MobiDB-lite"/>
    </source>
</evidence>
<accession>A0A0L0H7P8</accession>